<evidence type="ECO:0000256" key="1">
    <source>
        <dbReference type="SAM" id="MobiDB-lite"/>
    </source>
</evidence>
<accession>A0ABQ8KX24</accession>
<feature type="compositionally biased region" description="Basic residues" evidence="1">
    <location>
        <begin position="220"/>
        <end position="239"/>
    </location>
</feature>
<dbReference type="GeneID" id="72007340"/>
<evidence type="ECO:0000313" key="3">
    <source>
        <dbReference type="Proteomes" id="UP000814176"/>
    </source>
</evidence>
<dbReference type="RefSeq" id="XP_047784270.1">
    <property type="nucleotide sequence ID" value="XM_047926608.1"/>
</dbReference>
<feature type="compositionally biased region" description="Basic and acidic residues" evidence="1">
    <location>
        <begin position="491"/>
        <end position="501"/>
    </location>
</feature>
<comment type="caution">
    <text evidence="2">The sequence shown here is derived from an EMBL/GenBank/DDBJ whole genome shotgun (WGS) entry which is preliminary data.</text>
</comment>
<feature type="compositionally biased region" description="Polar residues" evidence="1">
    <location>
        <begin position="253"/>
        <end position="263"/>
    </location>
</feature>
<dbReference type="Proteomes" id="UP000814176">
    <property type="component" value="Unassembled WGS sequence"/>
</dbReference>
<feature type="compositionally biased region" description="Basic and acidic residues" evidence="1">
    <location>
        <begin position="80"/>
        <end position="90"/>
    </location>
</feature>
<feature type="region of interest" description="Disordered" evidence="1">
    <location>
        <begin position="205"/>
        <end position="284"/>
    </location>
</feature>
<feature type="compositionally biased region" description="Low complexity" evidence="1">
    <location>
        <begin position="428"/>
        <end position="443"/>
    </location>
</feature>
<name>A0ABQ8KX24_9APHY</name>
<feature type="region of interest" description="Disordered" evidence="1">
    <location>
        <begin position="422"/>
        <end position="501"/>
    </location>
</feature>
<dbReference type="EMBL" id="JADCUA010000002">
    <property type="protein sequence ID" value="KAH9843223.1"/>
    <property type="molecule type" value="Genomic_DNA"/>
</dbReference>
<protein>
    <submittedName>
        <fullName evidence="2">Uncharacterized protein</fullName>
    </submittedName>
</protein>
<reference evidence="2 3" key="1">
    <citation type="journal article" date="2021" name="Environ. Microbiol.">
        <title>Gene family expansions and transcriptome signatures uncover fungal adaptations to wood decay.</title>
        <authorList>
            <person name="Hage H."/>
            <person name="Miyauchi S."/>
            <person name="Viragh M."/>
            <person name="Drula E."/>
            <person name="Min B."/>
            <person name="Chaduli D."/>
            <person name="Navarro D."/>
            <person name="Favel A."/>
            <person name="Norest M."/>
            <person name="Lesage-Meessen L."/>
            <person name="Balint B."/>
            <person name="Merenyi Z."/>
            <person name="de Eugenio L."/>
            <person name="Morin E."/>
            <person name="Martinez A.T."/>
            <person name="Baldrian P."/>
            <person name="Stursova M."/>
            <person name="Martinez M.J."/>
            <person name="Novotny C."/>
            <person name="Magnuson J.K."/>
            <person name="Spatafora J.W."/>
            <person name="Maurice S."/>
            <person name="Pangilinan J."/>
            <person name="Andreopoulos W."/>
            <person name="LaButti K."/>
            <person name="Hundley H."/>
            <person name="Na H."/>
            <person name="Kuo A."/>
            <person name="Barry K."/>
            <person name="Lipzen A."/>
            <person name="Henrissat B."/>
            <person name="Riley R."/>
            <person name="Ahrendt S."/>
            <person name="Nagy L.G."/>
            <person name="Grigoriev I.V."/>
            <person name="Martin F."/>
            <person name="Rosso M.N."/>
        </authorList>
    </citation>
    <scope>NUCLEOTIDE SEQUENCE [LARGE SCALE GENOMIC DNA]</scope>
    <source>
        <strain evidence="2 3">CIRM-BRFM 1785</strain>
    </source>
</reference>
<keyword evidence="3" id="KW-1185">Reference proteome</keyword>
<organism evidence="2 3">
    <name type="scientific">Rhodofomes roseus</name>
    <dbReference type="NCBI Taxonomy" id="34475"/>
    <lineage>
        <taxon>Eukaryota</taxon>
        <taxon>Fungi</taxon>
        <taxon>Dikarya</taxon>
        <taxon>Basidiomycota</taxon>
        <taxon>Agaricomycotina</taxon>
        <taxon>Agaricomycetes</taxon>
        <taxon>Polyporales</taxon>
        <taxon>Rhodofomes</taxon>
    </lineage>
</organism>
<gene>
    <name evidence="2" type="ORF">C8Q71DRAFT_845546</name>
</gene>
<sequence length="501" mass="54280">MDAWVDCIAGNGVMRELGVGDEVFDREEGLHIGGESRAESVSPTISVTGTVNVADPEWRQIESSGGEERVVAAKRERWWQRESSGDEGRAQGRRRKHECDGEDMRAKGDVTIANHKSGARDAAVAVALRVATSGSQRKAEADATGISGSVDRQIQASVLDCARYTHLVSRFLTSAPSQPPPVLALYPHPYVRSRARQSSVVMAEEAVDEDVRAGSSTRGRNVRCKSRSSSRALPRRRVVPARAQAVQDRSNTRVRPQETSAPATGSKRRATPTGEGGEGWSRRKGKTWVEGRVIRSPPNVDVDGFVHLASLPTVYSSYKTWGMAVKPYASAPTTPSTNINHRTYTLPGLEHFNQLPSFCYDTLSCDDPSWPRGTSSNSLSPPEIVFPGTGSASPGTLPCSVLPLNGLTQFLSRPTNWFNRVTSDKASRSSISSNEPRSSTSSSGQKHKISHPTDPQPNPYRPAAEDERASSSRSQAAKHRRTSPMSSRASTADDPHASSKV</sequence>
<feature type="region of interest" description="Disordered" evidence="1">
    <location>
        <begin position="80"/>
        <end position="102"/>
    </location>
</feature>
<proteinExistence type="predicted"/>
<evidence type="ECO:0000313" key="2">
    <source>
        <dbReference type="EMBL" id="KAH9843223.1"/>
    </source>
</evidence>